<feature type="compositionally biased region" description="Basic residues" evidence="1">
    <location>
        <begin position="278"/>
        <end position="290"/>
    </location>
</feature>
<keyword evidence="3" id="KW-1185">Reference proteome</keyword>
<feature type="region of interest" description="Disordered" evidence="1">
    <location>
        <begin position="449"/>
        <end position="483"/>
    </location>
</feature>
<accession>A0AAW1TDM7</accession>
<proteinExistence type="predicted"/>
<evidence type="ECO:0000313" key="2">
    <source>
        <dbReference type="EMBL" id="KAK9867619.1"/>
    </source>
</evidence>
<evidence type="ECO:0000313" key="3">
    <source>
        <dbReference type="Proteomes" id="UP001485043"/>
    </source>
</evidence>
<dbReference type="EMBL" id="JALJOV010000075">
    <property type="protein sequence ID" value="KAK9867619.1"/>
    <property type="molecule type" value="Genomic_DNA"/>
</dbReference>
<sequence length="598" mass="66128">MVLPDHECKPAALAALHVVVANHIHPDESQDVQKKMKAVSQATPGMGDLIALFRIWAPAIFNETCHHSLLLARLAAAFMKQRKGHDGRSLKLPFKHVLQDIANDANLGCSSSSVGEALAELMSEGVMSSSEGIRKLLPKLFNKEAGDVSRHPELLSLALQQANLDQLAAALKLPLAPAAKPEDPAGYYTGLLHDGLGEHATAPRSEASSSEGSMRSCLSDELGSPTISSPDVPRSDAQPASEAAANDHAPASDVRSEEDAASQLSIEEPSPSGQLSKKSAKNKKKKKKKLQQQQQQHQSHTVPKDQSPDDNLSPSEVESILMEIAALLPPAEVSHIERYNQHLDKVGRDSANLQREVMHPPEAVWKAFHLQDGDLWPQQQHLGSSDRVSGPLLLDPDQDDMNMGRSGSSSRSKESGRKQELNAMSNWPDTTRNAFPGEAESVTLTMHWRAPQHSKDTNINVPHRRPSSKKQPDKPEDICKPEELSGEWQPLRIKFRTNTDWNVDYLAAWFDPFRDEHLPLWAYPPPISPINRATNFPQISTFKVLSEDEQRSWLQIAREARGSSPDLHAEVKRLQRIAARDKDGLLYPFLKFSPAFFL</sequence>
<reference evidence="2 3" key="1">
    <citation type="journal article" date="2024" name="Nat. Commun.">
        <title>Phylogenomics reveals the evolutionary origins of lichenization in chlorophyte algae.</title>
        <authorList>
            <person name="Puginier C."/>
            <person name="Libourel C."/>
            <person name="Otte J."/>
            <person name="Skaloud P."/>
            <person name="Haon M."/>
            <person name="Grisel S."/>
            <person name="Petersen M."/>
            <person name="Berrin J.G."/>
            <person name="Delaux P.M."/>
            <person name="Dal Grande F."/>
            <person name="Keller J."/>
        </authorList>
    </citation>
    <scope>NUCLEOTIDE SEQUENCE [LARGE SCALE GENOMIC DNA]</scope>
    <source>
        <strain evidence="2 3">SAG 2523</strain>
    </source>
</reference>
<feature type="compositionally biased region" description="Polar residues" evidence="1">
    <location>
        <begin position="377"/>
        <end position="387"/>
    </location>
</feature>
<feature type="region of interest" description="Disordered" evidence="1">
    <location>
        <begin position="377"/>
        <end position="435"/>
    </location>
</feature>
<feature type="compositionally biased region" description="Basic and acidic residues" evidence="1">
    <location>
        <begin position="470"/>
        <end position="483"/>
    </location>
</feature>
<name>A0AAW1TDM7_9CHLO</name>
<feature type="compositionally biased region" description="Polar residues" evidence="1">
    <location>
        <begin position="422"/>
        <end position="433"/>
    </location>
</feature>
<comment type="caution">
    <text evidence="2">The sequence shown here is derived from an EMBL/GenBank/DDBJ whole genome shotgun (WGS) entry which is preliminary data.</text>
</comment>
<dbReference type="AlphaFoldDB" id="A0AAW1TDM7"/>
<feature type="compositionally biased region" description="Basic and acidic residues" evidence="1">
    <location>
        <begin position="411"/>
        <end position="420"/>
    </location>
</feature>
<evidence type="ECO:0000256" key="1">
    <source>
        <dbReference type="SAM" id="MobiDB-lite"/>
    </source>
</evidence>
<gene>
    <name evidence="2" type="ORF">WJX84_010874</name>
</gene>
<dbReference type="Proteomes" id="UP001485043">
    <property type="component" value="Unassembled WGS sequence"/>
</dbReference>
<feature type="region of interest" description="Disordered" evidence="1">
    <location>
        <begin position="198"/>
        <end position="314"/>
    </location>
</feature>
<organism evidence="2 3">
    <name type="scientific">Apatococcus fuscideae</name>
    <dbReference type="NCBI Taxonomy" id="2026836"/>
    <lineage>
        <taxon>Eukaryota</taxon>
        <taxon>Viridiplantae</taxon>
        <taxon>Chlorophyta</taxon>
        <taxon>core chlorophytes</taxon>
        <taxon>Trebouxiophyceae</taxon>
        <taxon>Chlorellales</taxon>
        <taxon>Chlorellaceae</taxon>
        <taxon>Apatococcus</taxon>
    </lineage>
</organism>
<protein>
    <submittedName>
        <fullName evidence="2">Uncharacterized protein</fullName>
    </submittedName>
</protein>
<feature type="compositionally biased region" description="Low complexity" evidence="1">
    <location>
        <begin position="204"/>
        <end position="216"/>
    </location>
</feature>